<evidence type="ECO:0000256" key="1">
    <source>
        <dbReference type="SAM" id="Phobius"/>
    </source>
</evidence>
<protein>
    <submittedName>
        <fullName evidence="2">Uncharacterized protein</fullName>
    </submittedName>
</protein>
<feature type="transmembrane region" description="Helical" evidence="1">
    <location>
        <begin position="51"/>
        <end position="74"/>
    </location>
</feature>
<dbReference type="EMBL" id="FXAM01000001">
    <property type="protein sequence ID" value="SMF97004.1"/>
    <property type="molecule type" value="Genomic_DNA"/>
</dbReference>
<dbReference type="Proteomes" id="UP000192923">
    <property type="component" value="Unassembled WGS sequence"/>
</dbReference>
<evidence type="ECO:0000313" key="3">
    <source>
        <dbReference type="Proteomes" id="UP000192923"/>
    </source>
</evidence>
<sequence>MKTLLLSLLAVFLLVEEWLWDSLTALGRILARWLRLAKFEAWLCQTPPKVALLAFSIPLLIVTPINLLAFWLLAHGLLLQALLTEVFAKLLGTLLVARVFALTKPQLLSFKRFAQVYTAITGWLRWAHDRITQTRVYRLAHQLKAQAKAKWAAWTQAGRAG</sequence>
<evidence type="ECO:0000313" key="2">
    <source>
        <dbReference type="EMBL" id="SMF97004.1"/>
    </source>
</evidence>
<gene>
    <name evidence="2" type="ORF">SAMN02949497_4420</name>
</gene>
<reference evidence="2 3" key="1">
    <citation type="submission" date="2016-12" db="EMBL/GenBank/DDBJ databases">
        <authorList>
            <person name="Song W.-J."/>
            <person name="Kurnit D.M."/>
        </authorList>
    </citation>
    <scope>NUCLEOTIDE SEQUENCE [LARGE SCALE GENOMIC DNA]</scope>
    <source>
        <strain evidence="2 3">175</strain>
    </source>
</reference>
<proteinExistence type="predicted"/>
<feature type="transmembrane region" description="Helical" evidence="1">
    <location>
        <begin position="86"/>
        <end position="103"/>
    </location>
</feature>
<accession>A0A1Y6D9Y0</accession>
<keyword evidence="3" id="KW-1185">Reference proteome</keyword>
<dbReference type="OrthoDB" id="5570651at2"/>
<keyword evidence="1" id="KW-0472">Membrane</keyword>
<dbReference type="AlphaFoldDB" id="A0A1Y6D9Y0"/>
<dbReference type="RefSeq" id="WP_085215834.1">
    <property type="nucleotide sequence ID" value="NZ_FXAM01000001.1"/>
</dbReference>
<organism evidence="2 3">
    <name type="scientific">Methylomagnum ishizawai</name>
    <dbReference type="NCBI Taxonomy" id="1760988"/>
    <lineage>
        <taxon>Bacteria</taxon>
        <taxon>Pseudomonadati</taxon>
        <taxon>Pseudomonadota</taxon>
        <taxon>Gammaproteobacteria</taxon>
        <taxon>Methylococcales</taxon>
        <taxon>Methylococcaceae</taxon>
        <taxon>Methylomagnum</taxon>
    </lineage>
</organism>
<name>A0A1Y6D9Y0_9GAMM</name>
<keyword evidence="1" id="KW-0812">Transmembrane</keyword>
<dbReference type="STRING" id="1760988.SAMN02949497_4420"/>
<keyword evidence="1" id="KW-1133">Transmembrane helix</keyword>